<dbReference type="EMBL" id="HBHP01000007">
    <property type="protein sequence ID" value="CAD9743672.1"/>
    <property type="molecule type" value="Transcribed_RNA"/>
</dbReference>
<evidence type="ECO:0000313" key="3">
    <source>
        <dbReference type="EMBL" id="CAD9743675.1"/>
    </source>
</evidence>
<proteinExistence type="predicted"/>
<reference evidence="3" key="1">
    <citation type="submission" date="2021-01" db="EMBL/GenBank/DDBJ databases">
        <authorList>
            <person name="Corre E."/>
            <person name="Pelletier E."/>
            <person name="Niang G."/>
            <person name="Scheremetjew M."/>
            <person name="Finn R."/>
            <person name="Kale V."/>
            <person name="Holt S."/>
            <person name="Cochrane G."/>
            <person name="Meng A."/>
            <person name="Brown T."/>
            <person name="Cohen L."/>
        </authorList>
    </citation>
    <scope>NUCLEOTIDE SEQUENCE</scope>
    <source>
        <strain evidence="3">CCMP622</strain>
    </source>
</reference>
<sequence length="101" mass="11689">MKKRRKNSPERETHGTVGSTLTVPEHEAKIIDILKYQREWIRFCEDNEIIFVDDDEISDNLIENILETGQILPFPGGSENVPGDARPLAWENMKKHWQSVS</sequence>
<feature type="region of interest" description="Disordered" evidence="1">
    <location>
        <begin position="1"/>
        <end position="20"/>
    </location>
</feature>
<evidence type="ECO:0000256" key="1">
    <source>
        <dbReference type="SAM" id="MobiDB-lite"/>
    </source>
</evidence>
<accession>A0A7S2TEB6</accession>
<evidence type="ECO:0000313" key="2">
    <source>
        <dbReference type="EMBL" id="CAD9743672.1"/>
    </source>
</evidence>
<organism evidence="3">
    <name type="scientific">Lotharella oceanica</name>
    <dbReference type="NCBI Taxonomy" id="641309"/>
    <lineage>
        <taxon>Eukaryota</taxon>
        <taxon>Sar</taxon>
        <taxon>Rhizaria</taxon>
        <taxon>Cercozoa</taxon>
        <taxon>Chlorarachniophyceae</taxon>
        <taxon>Lotharella</taxon>
    </lineage>
</organism>
<dbReference type="AlphaFoldDB" id="A0A7S2TEB6"/>
<name>A0A7S2TEB6_9EUKA</name>
<gene>
    <name evidence="2" type="ORF">LSP00402_LOCUS5</name>
    <name evidence="3" type="ORF">LSP00402_LOCUS6</name>
</gene>
<protein>
    <submittedName>
        <fullName evidence="3">Uncharacterized protein</fullName>
    </submittedName>
</protein>
<dbReference type="EMBL" id="HBHP01000008">
    <property type="protein sequence ID" value="CAD9743675.1"/>
    <property type="molecule type" value="Transcribed_RNA"/>
</dbReference>